<dbReference type="PANTHER" id="PTHR43649:SF12">
    <property type="entry name" value="DIACETYLCHITOBIOSE BINDING PROTEIN DASA"/>
    <property type="match status" value="1"/>
</dbReference>
<gene>
    <name evidence="3" type="ORF">ASJ35_05500</name>
    <name evidence="5" type="ORF">GMD52_05225</name>
    <name evidence="4" type="ORF">GMD59_08620</name>
    <name evidence="2" type="ORF">TQ39_11115</name>
</gene>
<dbReference type="Pfam" id="PF13416">
    <property type="entry name" value="SBP_bac_8"/>
    <property type="match status" value="1"/>
</dbReference>
<dbReference type="Proteomes" id="UP000449193">
    <property type="component" value="Unassembled WGS sequence"/>
</dbReference>
<evidence type="ECO:0000313" key="6">
    <source>
        <dbReference type="Proteomes" id="UP000032483"/>
    </source>
</evidence>
<dbReference type="EMBL" id="LMUA01000005">
    <property type="protein sequence ID" value="KUE77024.1"/>
    <property type="molecule type" value="Genomic_DNA"/>
</dbReference>
<evidence type="ECO:0000313" key="8">
    <source>
        <dbReference type="Proteomes" id="UP000449193"/>
    </source>
</evidence>
<evidence type="ECO:0000313" key="3">
    <source>
        <dbReference type="EMBL" id="KUE77024.1"/>
    </source>
</evidence>
<dbReference type="SUPFAM" id="SSF53850">
    <property type="entry name" value="Periplasmic binding protein-like II"/>
    <property type="match status" value="1"/>
</dbReference>
<proteinExistence type="predicted"/>
<reference evidence="8 9" key="3">
    <citation type="journal article" date="2019" name="Nat. Med.">
        <title>A library of human gut bacterial isolates paired with longitudinal multiomics data enables mechanistic microbiome research.</title>
        <authorList>
            <person name="Poyet M."/>
            <person name="Groussin M."/>
            <person name="Gibbons S.M."/>
            <person name="Avila-Pacheco J."/>
            <person name="Jiang X."/>
            <person name="Kearney S.M."/>
            <person name="Perrotta A.R."/>
            <person name="Berdy B."/>
            <person name="Zhao S."/>
            <person name="Lieberman T.D."/>
            <person name="Swanson P.K."/>
            <person name="Smith M."/>
            <person name="Roesemann S."/>
            <person name="Alexander J.E."/>
            <person name="Rich S.A."/>
            <person name="Livny J."/>
            <person name="Vlamakis H."/>
            <person name="Clish C."/>
            <person name="Bullock K."/>
            <person name="Deik A."/>
            <person name="Scott J."/>
            <person name="Pierce K.A."/>
            <person name="Xavier R.J."/>
            <person name="Alm E.J."/>
        </authorList>
    </citation>
    <scope>NUCLEOTIDE SEQUENCE [LARGE SCALE GENOMIC DNA]</scope>
    <source>
        <strain evidence="4 9">BIOML-A4</strain>
        <strain evidence="5 8">BIOML-A7</strain>
    </source>
</reference>
<dbReference type="GeneID" id="42857131"/>
<organism evidence="2 6">
    <name type="scientific">Ruthenibacterium lactatiformans</name>
    <dbReference type="NCBI Taxonomy" id="1550024"/>
    <lineage>
        <taxon>Bacteria</taxon>
        <taxon>Bacillati</taxon>
        <taxon>Bacillota</taxon>
        <taxon>Clostridia</taxon>
        <taxon>Eubacteriales</taxon>
        <taxon>Oscillospiraceae</taxon>
        <taxon>Ruthenibacterium</taxon>
    </lineage>
</organism>
<dbReference type="AlphaFoldDB" id="A0A0D8IYL5"/>
<comment type="caution">
    <text evidence="2">The sequence shown here is derived from an EMBL/GenBank/DDBJ whole genome shotgun (WGS) entry which is preliminary data.</text>
</comment>
<accession>A0A0D8IYL5</accession>
<dbReference type="PANTHER" id="PTHR43649">
    <property type="entry name" value="ARABINOSE-BINDING PROTEIN-RELATED"/>
    <property type="match status" value="1"/>
</dbReference>
<dbReference type="PROSITE" id="PS51257">
    <property type="entry name" value="PROKAR_LIPOPROTEIN"/>
    <property type="match status" value="1"/>
</dbReference>
<reference evidence="3 7" key="2">
    <citation type="submission" date="2015-10" db="EMBL/GenBank/DDBJ databases">
        <title>A novel member of the family Ruminococcaceae isolated from human faeces.</title>
        <authorList>
            <person name="Shkoporov A.N."/>
            <person name="Chaplin A.V."/>
            <person name="Motuzova O.V."/>
            <person name="Kafarskaia L.I."/>
            <person name="Efimov B.A."/>
        </authorList>
    </citation>
    <scope>NUCLEOTIDE SEQUENCE [LARGE SCALE GENOMIC DNA]</scope>
    <source>
        <strain evidence="3 7">668</strain>
    </source>
</reference>
<dbReference type="EMBL" id="WMZR01000005">
    <property type="protein sequence ID" value="MTS50943.1"/>
    <property type="molecule type" value="Genomic_DNA"/>
</dbReference>
<evidence type="ECO:0000313" key="2">
    <source>
        <dbReference type="EMBL" id="KJF39599.1"/>
    </source>
</evidence>
<dbReference type="Proteomes" id="UP000472755">
    <property type="component" value="Unassembled WGS sequence"/>
</dbReference>
<dbReference type="EMBL" id="WMZU01000011">
    <property type="protein sequence ID" value="MTS27350.1"/>
    <property type="molecule type" value="Genomic_DNA"/>
</dbReference>
<dbReference type="RefSeq" id="WP_009326135.1">
    <property type="nucleotide sequence ID" value="NZ_CATXDA010000005.1"/>
</dbReference>
<protein>
    <submittedName>
        <fullName evidence="4">Extracellular solute-binding protein</fullName>
    </submittedName>
</protein>
<feature type="signal peptide" evidence="1">
    <location>
        <begin position="1"/>
        <end position="19"/>
    </location>
</feature>
<dbReference type="Proteomes" id="UP000053433">
    <property type="component" value="Unassembled WGS sequence"/>
</dbReference>
<feature type="chain" id="PRO_5038208772" evidence="1">
    <location>
        <begin position="20"/>
        <end position="457"/>
    </location>
</feature>
<sequence length="457" mass="49269">MKKALALILSLALAVSALTACGGGASSSAAGSTSGSAPASAAPSGEKTVVTVWHMYAEDEEVTKPHQRLLQWAENYNATNTDNIEVVVSGAKTADVIMTTIASGSTPDIFQNYWNNAPTWANNGALYDLTEFVNGGDAEWNKDDFIDAAWDVCTYEDKVYSIPFTYSSTFLFYNKDMLAEAGWEEFPKTMDELIQCIDDCTKVGADGSIEQMGLIPDYPWLDNVLWPVAFGAQFIDEETNTITFDSPEMLKAYQFQADIYSKYGYDNVKRFIDSLGARATTEDPLFTGKLAIRWQADSALASMVDAAKETGTNMGIAPMPAPAEGGEGQGMLSCGVWEVNAKTANAEATLKVLKSLTSAENMAFMAEGDYGNGAFMPRKSALDAVIAMDGVSEEAKQVAEMLRDGEFRAFPMSSYVNEYLTEISTYMTEALAGNMTVEDAAKAVVEAVQPMADEAAG</sequence>
<dbReference type="InterPro" id="IPR050490">
    <property type="entry name" value="Bact_solute-bd_prot1"/>
</dbReference>
<evidence type="ECO:0000313" key="9">
    <source>
        <dbReference type="Proteomes" id="UP000472755"/>
    </source>
</evidence>
<dbReference type="InterPro" id="IPR006059">
    <property type="entry name" value="SBP"/>
</dbReference>
<evidence type="ECO:0000313" key="5">
    <source>
        <dbReference type="EMBL" id="MTS50943.1"/>
    </source>
</evidence>
<keyword evidence="1" id="KW-0732">Signal</keyword>
<keyword evidence="6" id="KW-1185">Reference proteome</keyword>
<evidence type="ECO:0000313" key="4">
    <source>
        <dbReference type="EMBL" id="MTS27350.1"/>
    </source>
</evidence>
<dbReference type="EMBL" id="JXXK01000015">
    <property type="protein sequence ID" value="KJF39599.1"/>
    <property type="molecule type" value="Genomic_DNA"/>
</dbReference>
<evidence type="ECO:0000313" key="7">
    <source>
        <dbReference type="Proteomes" id="UP000053433"/>
    </source>
</evidence>
<dbReference type="Proteomes" id="UP000032483">
    <property type="component" value="Unassembled WGS sequence"/>
</dbReference>
<accession>A0A0W7TT86</accession>
<dbReference type="Gene3D" id="3.40.190.10">
    <property type="entry name" value="Periplasmic binding protein-like II"/>
    <property type="match status" value="1"/>
</dbReference>
<evidence type="ECO:0000256" key="1">
    <source>
        <dbReference type="SAM" id="SignalP"/>
    </source>
</evidence>
<name>A0A0D8IYL5_9FIRM</name>
<reference evidence="2" key="1">
    <citation type="submission" date="2015-02" db="EMBL/GenBank/DDBJ databases">
        <title>A novel member of the family Ruminococcaceae isolated from human feces.</title>
        <authorList>
            <person name="Shkoporov A.N."/>
            <person name="Chaplin A.V."/>
            <person name="Motuzova O.V."/>
            <person name="Kafarskaia L.I."/>
            <person name="Khokhlova E.V."/>
            <person name="Efimov B.A."/>
        </authorList>
    </citation>
    <scope>NUCLEOTIDE SEQUENCE [LARGE SCALE GENOMIC DNA]</scope>
    <source>
        <strain evidence="2">585-1</strain>
    </source>
</reference>